<feature type="compositionally biased region" description="Basic and acidic residues" evidence="16">
    <location>
        <begin position="973"/>
        <end position="992"/>
    </location>
</feature>
<dbReference type="STRING" id="200904.GCA_900168775_02224"/>
<keyword evidence="9" id="KW-0573">Peptidoglycan synthesis</keyword>
<dbReference type="Gene3D" id="3.90.1310.40">
    <property type="match status" value="1"/>
</dbReference>
<dbReference type="InterPro" id="IPR023346">
    <property type="entry name" value="Lysozyme-like_dom_sf"/>
</dbReference>
<keyword evidence="21" id="KW-1185">Reference proteome</keyword>
<evidence type="ECO:0000256" key="17">
    <source>
        <dbReference type="SAM" id="Phobius"/>
    </source>
</evidence>
<name>A0A366ECZ2_9BACI</name>
<comment type="caution">
    <text evidence="20">The sequence shown here is derived from an EMBL/GenBank/DDBJ whole genome shotgun (WGS) entry which is preliminary data.</text>
</comment>
<keyword evidence="4" id="KW-0328">Glycosyltransferase</keyword>
<dbReference type="AlphaFoldDB" id="A0A366ECZ2"/>
<evidence type="ECO:0000256" key="2">
    <source>
        <dbReference type="ARBA" id="ARBA00022645"/>
    </source>
</evidence>
<dbReference type="Gene3D" id="2.60.40.10">
    <property type="entry name" value="Immunoglobulins"/>
    <property type="match status" value="1"/>
</dbReference>
<feature type="transmembrane region" description="Helical" evidence="17">
    <location>
        <begin position="33"/>
        <end position="61"/>
    </location>
</feature>
<evidence type="ECO:0000256" key="14">
    <source>
        <dbReference type="ARBA" id="ARBA00034000"/>
    </source>
</evidence>
<dbReference type="GO" id="GO:0009002">
    <property type="term" value="F:serine-type D-Ala-D-Ala carboxypeptidase activity"/>
    <property type="evidence" value="ECO:0007669"/>
    <property type="project" value="UniProtKB-EC"/>
</dbReference>
<evidence type="ECO:0000256" key="3">
    <source>
        <dbReference type="ARBA" id="ARBA00022670"/>
    </source>
</evidence>
<accession>A0A366ECZ2</accession>
<dbReference type="SUPFAM" id="SSF53955">
    <property type="entry name" value="Lysozyme-like"/>
    <property type="match status" value="1"/>
</dbReference>
<reference evidence="20 21" key="1">
    <citation type="submission" date="2018-06" db="EMBL/GenBank/DDBJ databases">
        <title>Genomic Encyclopedia of Type Strains, Phase IV (KMG-IV): sequencing the most valuable type-strain genomes for metagenomic binning, comparative biology and taxonomic classification.</title>
        <authorList>
            <person name="Goeker M."/>
        </authorList>
    </citation>
    <scope>NUCLEOTIDE SEQUENCE [LARGE SCALE GENOMIC DNA]</scope>
    <source>
        <strain evidence="20 21">DSM 15140</strain>
    </source>
</reference>
<keyword evidence="5" id="KW-0808">Transferase</keyword>
<evidence type="ECO:0000313" key="20">
    <source>
        <dbReference type="EMBL" id="RBO99364.1"/>
    </source>
</evidence>
<keyword evidence="12" id="KW-0511">Multifunctional enzyme</keyword>
<evidence type="ECO:0000256" key="13">
    <source>
        <dbReference type="ARBA" id="ARBA00023316"/>
    </source>
</evidence>
<organism evidence="20 21">
    <name type="scientific">Paraliobacillus ryukyuensis</name>
    <dbReference type="NCBI Taxonomy" id="200904"/>
    <lineage>
        <taxon>Bacteria</taxon>
        <taxon>Bacillati</taxon>
        <taxon>Bacillota</taxon>
        <taxon>Bacilli</taxon>
        <taxon>Bacillales</taxon>
        <taxon>Bacillaceae</taxon>
        <taxon>Paraliobacillus</taxon>
    </lineage>
</organism>
<dbReference type="GO" id="GO:0009252">
    <property type="term" value="P:peptidoglycan biosynthetic process"/>
    <property type="evidence" value="ECO:0007669"/>
    <property type="project" value="UniProtKB-KW"/>
</dbReference>
<feature type="region of interest" description="Disordered" evidence="16">
    <location>
        <begin position="831"/>
        <end position="853"/>
    </location>
</feature>
<evidence type="ECO:0000256" key="16">
    <source>
        <dbReference type="SAM" id="MobiDB-lite"/>
    </source>
</evidence>
<dbReference type="InterPro" id="IPR013783">
    <property type="entry name" value="Ig-like_fold"/>
</dbReference>
<keyword evidence="13" id="KW-0961">Cell wall biogenesis/degradation</keyword>
<keyword evidence="11 17" id="KW-0472">Membrane</keyword>
<sequence>MKLNELFHKWIQTVKQWWEKGIIQRTSRITYDVIWNIILFFIVIGVIGLFFVGGVGAGYFASLVKDEPVRSEEDMTTAIYNYSETSEIYFDNDVFMGEISSDLYREEVELTNVSDWVQKAVIATEDAEFEEHHGVVPKAVLRAMFQEVTNSAVKTGGSTLTQQIIKNQILTNEVSFERKAKEILLAMRAEQFLSKDEILQAYLNIVPFGRNANGQNIAGVQTAAQGIFGVDAKDLNLPQAAFIAGLPQSPFAYTPFQNGGKVKDEEGLQAGLSRMKTVLSRMLEAGYINQDEFDEAINYDVVGNLADSSSSAFEKYPYLTNEIKDRAAAILQKQLAVEDGYTIEDLNNSEDLSEEYSIKAERALSQGGYKINTTINQKIYDKFQEVTKDYNNFGVEKVARNEKTNEVIMTENEDGEEEPLVQPVQAGSVLIENSTGKIISFVGGRDFDIAQLNHATQAKRSIGSTAKPILVYAPAMDLGKVQPGSIIADLNVGNYSWLPGNYSKNTHGLVTARKALTSSYNIPAAKVYQDILPNDPVGKYFSKMGFSNITDIQHEIPSMAIGTFEATVEENVNAFSTFGNDGNFVDAYIIESIENIDGDKVYQHESKPTKVFSPQTNYLILDMMRDVLTQGTATTARAYLNNSGVDWAGKTGTGSSYTDGWFVATNPNVSLGTWIGYDYKQSLDSGYSGRNQAYWAKLVNAATAIDPELMAPSKNFNSPSGIVSRSFCKTSGLLATNTCSDFGLVGSDIYNAKYVPTKKDNSLIDGRYVEVNGEAVIAGENTPEEFVKGDGVAFNPEWLEENGYDKLGDLSQLFPRNNSLFSGVDIPASTDEIKNDGKAPGAPTSLSKSGKQLTWKKSSSNDVVGYRVYRAANPDSKFNLIGNTIKTSFSIGNSNAVYQVKAVDYFGKESNTSKALEVGDFSEPKEKKKEENKEKSKDNEKPTEEAEETAKKEEEAKEETAKKEEEAKEEEENTKKNKPTDDDTKKKSDTQQ</sequence>
<evidence type="ECO:0000256" key="12">
    <source>
        <dbReference type="ARBA" id="ARBA00023268"/>
    </source>
</evidence>
<dbReference type="InterPro" id="IPR012338">
    <property type="entry name" value="Beta-lactam/transpept-like"/>
</dbReference>
<proteinExistence type="predicted"/>
<gene>
    <name evidence="20" type="ORF">DES48_10432</name>
</gene>
<keyword evidence="2" id="KW-0121">Carboxypeptidase</keyword>
<evidence type="ECO:0000259" key="18">
    <source>
        <dbReference type="Pfam" id="PF00905"/>
    </source>
</evidence>
<protein>
    <submittedName>
        <fullName evidence="20">Penicillin-binding protein</fullName>
    </submittedName>
</protein>
<dbReference type="RefSeq" id="WP_113868246.1">
    <property type="nucleotide sequence ID" value="NZ_BAABQN010000003.1"/>
</dbReference>
<comment type="catalytic activity">
    <reaction evidence="15">
        <text>[GlcNAc-(1-&gt;4)-Mur2Ac(oyl-L-Ala-gamma-D-Glu-L-Lys-D-Ala-D-Ala)](n)-di-trans,octa-cis-undecaprenyl diphosphate + beta-D-GlcNAc-(1-&gt;4)-Mur2Ac(oyl-L-Ala-gamma-D-Glu-L-Lys-D-Ala-D-Ala)-di-trans,octa-cis-undecaprenyl diphosphate = [GlcNAc-(1-&gt;4)-Mur2Ac(oyl-L-Ala-gamma-D-Glu-L-Lys-D-Ala-D-Ala)](n+1)-di-trans,octa-cis-undecaprenyl diphosphate + di-trans,octa-cis-undecaprenyl diphosphate + H(+)</text>
        <dbReference type="Rhea" id="RHEA:23708"/>
        <dbReference type="Rhea" id="RHEA-COMP:9602"/>
        <dbReference type="Rhea" id="RHEA-COMP:9603"/>
        <dbReference type="ChEBI" id="CHEBI:15378"/>
        <dbReference type="ChEBI" id="CHEBI:58405"/>
        <dbReference type="ChEBI" id="CHEBI:60033"/>
        <dbReference type="ChEBI" id="CHEBI:78435"/>
        <dbReference type="EC" id="2.4.99.28"/>
    </reaction>
</comment>
<dbReference type="OrthoDB" id="9766909at2"/>
<feature type="compositionally biased region" description="Polar residues" evidence="16">
    <location>
        <begin position="844"/>
        <end position="853"/>
    </location>
</feature>
<dbReference type="Pfam" id="PF00905">
    <property type="entry name" value="Transpeptidase"/>
    <property type="match status" value="1"/>
</dbReference>
<feature type="domain" description="Penicillin-binding protein transpeptidase" evidence="18">
    <location>
        <begin position="429"/>
        <end position="678"/>
    </location>
</feature>
<keyword evidence="7" id="KW-0378">Hydrolase</keyword>
<dbReference type="InterPro" id="IPR050396">
    <property type="entry name" value="Glycosyltr_51/Transpeptidase"/>
</dbReference>
<comment type="catalytic activity">
    <reaction evidence="14">
        <text>Preferential cleavage: (Ac)2-L-Lys-D-Ala-|-D-Ala. Also transpeptidation of peptidyl-alanyl moieties that are N-acyl substituents of D-alanine.</text>
        <dbReference type="EC" id="3.4.16.4"/>
    </reaction>
</comment>
<evidence type="ECO:0000256" key="5">
    <source>
        <dbReference type="ARBA" id="ARBA00022679"/>
    </source>
</evidence>
<dbReference type="EMBL" id="QNRI01000004">
    <property type="protein sequence ID" value="RBO99364.1"/>
    <property type="molecule type" value="Genomic_DNA"/>
</dbReference>
<dbReference type="GO" id="GO:0071555">
    <property type="term" value="P:cell wall organization"/>
    <property type="evidence" value="ECO:0007669"/>
    <property type="project" value="UniProtKB-KW"/>
</dbReference>
<evidence type="ECO:0000256" key="10">
    <source>
        <dbReference type="ARBA" id="ARBA00022989"/>
    </source>
</evidence>
<evidence type="ECO:0000256" key="6">
    <source>
        <dbReference type="ARBA" id="ARBA00022692"/>
    </source>
</evidence>
<dbReference type="PANTHER" id="PTHR32282:SF32">
    <property type="entry name" value="PENICILLIN-BINDING PROTEIN 2A"/>
    <property type="match status" value="1"/>
</dbReference>
<dbReference type="InterPro" id="IPR001460">
    <property type="entry name" value="PCN-bd_Tpept"/>
</dbReference>
<dbReference type="SUPFAM" id="SSF56601">
    <property type="entry name" value="beta-lactamase/transpeptidase-like"/>
    <property type="match status" value="1"/>
</dbReference>
<dbReference type="GO" id="GO:0006508">
    <property type="term" value="P:proteolysis"/>
    <property type="evidence" value="ECO:0007669"/>
    <property type="project" value="UniProtKB-KW"/>
</dbReference>
<keyword evidence="6 17" id="KW-0812">Transmembrane</keyword>
<evidence type="ECO:0000313" key="21">
    <source>
        <dbReference type="Proteomes" id="UP000252254"/>
    </source>
</evidence>
<dbReference type="InterPro" id="IPR036950">
    <property type="entry name" value="PBP_transglycosylase"/>
</dbReference>
<dbReference type="Proteomes" id="UP000252254">
    <property type="component" value="Unassembled WGS sequence"/>
</dbReference>
<keyword evidence="10 17" id="KW-1133">Transmembrane helix</keyword>
<evidence type="ECO:0000256" key="1">
    <source>
        <dbReference type="ARBA" id="ARBA00022475"/>
    </source>
</evidence>
<dbReference type="PANTHER" id="PTHR32282">
    <property type="entry name" value="BINDING PROTEIN TRANSPEPTIDASE, PUTATIVE-RELATED"/>
    <property type="match status" value="1"/>
</dbReference>
<feature type="region of interest" description="Disordered" evidence="16">
    <location>
        <begin position="917"/>
        <end position="992"/>
    </location>
</feature>
<feature type="domain" description="Glycosyl transferase family 51" evidence="19">
    <location>
        <begin position="96"/>
        <end position="282"/>
    </location>
</feature>
<feature type="compositionally biased region" description="Basic and acidic residues" evidence="16">
    <location>
        <begin position="922"/>
        <end position="966"/>
    </location>
</feature>
<dbReference type="GO" id="GO:0030288">
    <property type="term" value="C:outer membrane-bounded periplasmic space"/>
    <property type="evidence" value="ECO:0007669"/>
    <property type="project" value="TreeGrafter"/>
</dbReference>
<keyword evidence="3" id="KW-0645">Protease</keyword>
<keyword evidence="8" id="KW-0133">Cell shape</keyword>
<evidence type="ECO:0000256" key="9">
    <source>
        <dbReference type="ARBA" id="ARBA00022984"/>
    </source>
</evidence>
<dbReference type="GO" id="GO:0008955">
    <property type="term" value="F:peptidoglycan glycosyltransferase activity"/>
    <property type="evidence" value="ECO:0007669"/>
    <property type="project" value="UniProtKB-EC"/>
</dbReference>
<evidence type="ECO:0000256" key="7">
    <source>
        <dbReference type="ARBA" id="ARBA00022801"/>
    </source>
</evidence>
<dbReference type="Pfam" id="PF00912">
    <property type="entry name" value="Transgly"/>
    <property type="match status" value="1"/>
</dbReference>
<evidence type="ECO:0000256" key="11">
    <source>
        <dbReference type="ARBA" id="ARBA00023136"/>
    </source>
</evidence>
<dbReference type="GO" id="GO:0008360">
    <property type="term" value="P:regulation of cell shape"/>
    <property type="evidence" value="ECO:0007669"/>
    <property type="project" value="UniProtKB-KW"/>
</dbReference>
<evidence type="ECO:0000256" key="15">
    <source>
        <dbReference type="ARBA" id="ARBA00049902"/>
    </source>
</evidence>
<dbReference type="Gene3D" id="1.10.3810.10">
    <property type="entry name" value="Biosynthetic peptidoglycan transglycosylase-like"/>
    <property type="match status" value="1"/>
</dbReference>
<keyword evidence="1" id="KW-1003">Cell membrane</keyword>
<evidence type="ECO:0000256" key="8">
    <source>
        <dbReference type="ARBA" id="ARBA00022960"/>
    </source>
</evidence>
<evidence type="ECO:0000259" key="19">
    <source>
        <dbReference type="Pfam" id="PF00912"/>
    </source>
</evidence>
<dbReference type="Gene3D" id="3.40.710.10">
    <property type="entry name" value="DD-peptidase/beta-lactamase superfamily"/>
    <property type="match status" value="1"/>
</dbReference>
<dbReference type="InterPro" id="IPR001264">
    <property type="entry name" value="Glyco_trans_51"/>
</dbReference>
<dbReference type="GO" id="GO:0008658">
    <property type="term" value="F:penicillin binding"/>
    <property type="evidence" value="ECO:0007669"/>
    <property type="project" value="InterPro"/>
</dbReference>
<evidence type="ECO:0000256" key="4">
    <source>
        <dbReference type="ARBA" id="ARBA00022676"/>
    </source>
</evidence>